<gene>
    <name evidence="1" type="ORF">S03H2_09827</name>
</gene>
<evidence type="ECO:0000313" key="1">
    <source>
        <dbReference type="EMBL" id="GAH26762.1"/>
    </source>
</evidence>
<dbReference type="EMBL" id="BARU01005104">
    <property type="protein sequence ID" value="GAH26762.1"/>
    <property type="molecule type" value="Genomic_DNA"/>
</dbReference>
<comment type="caution">
    <text evidence="1">The sequence shown here is derived from an EMBL/GenBank/DDBJ whole genome shotgun (WGS) entry which is preliminary data.</text>
</comment>
<proteinExistence type="predicted"/>
<reference evidence="1" key="1">
    <citation type="journal article" date="2014" name="Front. Microbiol.">
        <title>High frequency of phylogenetically diverse reductive dehalogenase-homologous genes in deep subseafloor sedimentary metagenomes.</title>
        <authorList>
            <person name="Kawai M."/>
            <person name="Futagami T."/>
            <person name="Toyoda A."/>
            <person name="Takaki Y."/>
            <person name="Nishi S."/>
            <person name="Hori S."/>
            <person name="Arai W."/>
            <person name="Tsubouchi T."/>
            <person name="Morono Y."/>
            <person name="Uchiyama I."/>
            <person name="Ito T."/>
            <person name="Fujiyama A."/>
            <person name="Inagaki F."/>
            <person name="Takami H."/>
        </authorList>
    </citation>
    <scope>NUCLEOTIDE SEQUENCE</scope>
    <source>
        <strain evidence="1">Expedition CK06-06</strain>
    </source>
</reference>
<protein>
    <submittedName>
        <fullName evidence="1">Uncharacterized protein</fullName>
    </submittedName>
</protein>
<accession>X1E2I5</accession>
<organism evidence="1">
    <name type="scientific">marine sediment metagenome</name>
    <dbReference type="NCBI Taxonomy" id="412755"/>
    <lineage>
        <taxon>unclassified sequences</taxon>
        <taxon>metagenomes</taxon>
        <taxon>ecological metagenomes</taxon>
    </lineage>
</organism>
<name>X1E2I5_9ZZZZ</name>
<sequence>MLVGEGISEAVGVKEGVRVNVCVGIGVCIEVGRMVGVCVTDGSKVNVRVFAVVDPDVESFSGELHAPSNSARNIESSTNVIRPGTKGFCIVHLHPDG</sequence>
<dbReference type="AlphaFoldDB" id="X1E2I5"/>